<accession>A0ABZ2YW35</accession>
<dbReference type="RefSeq" id="WP_341837898.1">
    <property type="nucleotide sequence ID" value="NZ_CP149822.1"/>
</dbReference>
<organism evidence="2 3">
    <name type="scientific">Chitinophaga pollutisoli</name>
    <dbReference type="NCBI Taxonomy" id="3133966"/>
    <lineage>
        <taxon>Bacteria</taxon>
        <taxon>Pseudomonadati</taxon>
        <taxon>Bacteroidota</taxon>
        <taxon>Chitinophagia</taxon>
        <taxon>Chitinophagales</taxon>
        <taxon>Chitinophagaceae</taxon>
        <taxon>Chitinophaga</taxon>
    </lineage>
</organism>
<sequence>MFPRLLLLLATFLIAALYLVFSTWFTIHYYYWLTLLGMCCLSLLLPLPWKFYTRFLFRAVCYLPWAMLLTFLLVFRLKKANSSFIHTPHHTTGVDNVLFDGKWPHP</sequence>
<feature type="transmembrane region" description="Helical" evidence="1">
    <location>
        <begin position="30"/>
        <end position="49"/>
    </location>
</feature>
<evidence type="ECO:0000313" key="3">
    <source>
        <dbReference type="Proteomes" id="UP001485459"/>
    </source>
</evidence>
<protein>
    <submittedName>
        <fullName evidence="2">Uncharacterized protein</fullName>
    </submittedName>
</protein>
<proteinExistence type="predicted"/>
<evidence type="ECO:0000313" key="2">
    <source>
        <dbReference type="EMBL" id="WZN43076.1"/>
    </source>
</evidence>
<dbReference type="EMBL" id="CP149822">
    <property type="protein sequence ID" value="WZN43076.1"/>
    <property type="molecule type" value="Genomic_DNA"/>
</dbReference>
<dbReference type="Proteomes" id="UP001485459">
    <property type="component" value="Chromosome"/>
</dbReference>
<keyword evidence="1" id="KW-1133">Transmembrane helix</keyword>
<keyword evidence="1" id="KW-0812">Transmembrane</keyword>
<evidence type="ECO:0000256" key="1">
    <source>
        <dbReference type="SAM" id="Phobius"/>
    </source>
</evidence>
<feature type="transmembrane region" description="Helical" evidence="1">
    <location>
        <begin position="6"/>
        <end position="25"/>
    </location>
</feature>
<keyword evidence="3" id="KW-1185">Reference proteome</keyword>
<name>A0ABZ2YW35_9BACT</name>
<keyword evidence="1" id="KW-0472">Membrane</keyword>
<gene>
    <name evidence="2" type="ORF">WJU16_08525</name>
</gene>
<feature type="transmembrane region" description="Helical" evidence="1">
    <location>
        <begin position="55"/>
        <end position="75"/>
    </location>
</feature>
<reference evidence="3" key="1">
    <citation type="submission" date="2024-03" db="EMBL/GenBank/DDBJ databases">
        <title>Chitinophaga horti sp. nov., isolated from garden soil.</title>
        <authorList>
            <person name="Lee D.S."/>
            <person name="Han D.M."/>
            <person name="Baek J.H."/>
            <person name="Choi D.G."/>
            <person name="Jeon J.H."/>
            <person name="Jeon C.O."/>
        </authorList>
    </citation>
    <scope>NUCLEOTIDE SEQUENCE [LARGE SCALE GENOMIC DNA]</scope>
    <source>
        <strain evidence="3">GPA1</strain>
    </source>
</reference>